<evidence type="ECO:0000256" key="1">
    <source>
        <dbReference type="SAM" id="MobiDB-lite"/>
    </source>
</evidence>
<gene>
    <name evidence="2" type="ORF">GCM10009801_33890</name>
</gene>
<dbReference type="EMBL" id="BAAAPE010000008">
    <property type="protein sequence ID" value="GAA2077653.1"/>
    <property type="molecule type" value="Genomic_DNA"/>
</dbReference>
<evidence type="ECO:0000313" key="3">
    <source>
        <dbReference type="Proteomes" id="UP001500016"/>
    </source>
</evidence>
<sequence>MGGCACQPCAFAQTSQAQQSEGRGEGLPPFRGAQISEAQQSEGRGKSLPPFRGAQTSQARQRGAAEVPRQGRGRRHGVKGMKAEVKRYEGVSSSS</sequence>
<accession>A0ABN2W2K2</accession>
<name>A0ABN2W2K2_9ACTN</name>
<organism evidence="2 3">
    <name type="scientific">Streptomyces albiaxialis</name>
    <dbReference type="NCBI Taxonomy" id="329523"/>
    <lineage>
        <taxon>Bacteria</taxon>
        <taxon>Bacillati</taxon>
        <taxon>Actinomycetota</taxon>
        <taxon>Actinomycetes</taxon>
        <taxon>Kitasatosporales</taxon>
        <taxon>Streptomycetaceae</taxon>
        <taxon>Streptomyces</taxon>
    </lineage>
</organism>
<comment type="caution">
    <text evidence="2">The sequence shown here is derived from an EMBL/GenBank/DDBJ whole genome shotgun (WGS) entry which is preliminary data.</text>
</comment>
<protein>
    <submittedName>
        <fullName evidence="2">Uncharacterized protein</fullName>
    </submittedName>
</protein>
<proteinExistence type="predicted"/>
<evidence type="ECO:0000313" key="2">
    <source>
        <dbReference type="EMBL" id="GAA2077653.1"/>
    </source>
</evidence>
<feature type="region of interest" description="Disordered" evidence="1">
    <location>
        <begin position="14"/>
        <end position="95"/>
    </location>
</feature>
<dbReference type="Proteomes" id="UP001500016">
    <property type="component" value="Unassembled WGS sequence"/>
</dbReference>
<reference evidence="2 3" key="1">
    <citation type="journal article" date="2019" name="Int. J. Syst. Evol. Microbiol.">
        <title>The Global Catalogue of Microorganisms (GCM) 10K type strain sequencing project: providing services to taxonomists for standard genome sequencing and annotation.</title>
        <authorList>
            <consortium name="The Broad Institute Genomics Platform"/>
            <consortium name="The Broad Institute Genome Sequencing Center for Infectious Disease"/>
            <person name="Wu L."/>
            <person name="Ma J."/>
        </authorList>
    </citation>
    <scope>NUCLEOTIDE SEQUENCE [LARGE SCALE GENOMIC DNA]</scope>
    <source>
        <strain evidence="2 3">JCM 15478</strain>
    </source>
</reference>
<keyword evidence="3" id="KW-1185">Reference proteome</keyword>